<comment type="caution">
    <text evidence="10">The sequence shown here is derived from an EMBL/GenBank/DDBJ whole genome shotgun (WGS) entry which is preliminary data.</text>
</comment>
<evidence type="ECO:0000256" key="1">
    <source>
        <dbReference type="ARBA" id="ARBA00022553"/>
    </source>
</evidence>
<dbReference type="PROSITE" id="PS51755">
    <property type="entry name" value="OMPR_PHOB"/>
    <property type="match status" value="1"/>
</dbReference>
<dbReference type="RefSeq" id="WP_008041298.1">
    <property type="nucleotide sequence ID" value="NZ_CH724149.1"/>
</dbReference>
<dbReference type="Gene3D" id="6.10.250.690">
    <property type="match status" value="1"/>
</dbReference>
<evidence type="ECO:0000256" key="6">
    <source>
        <dbReference type="PROSITE-ProRule" id="PRU00169"/>
    </source>
</evidence>
<dbReference type="OrthoDB" id="9802426at2"/>
<dbReference type="Gene3D" id="3.40.50.2300">
    <property type="match status" value="1"/>
</dbReference>
<keyword evidence="4 7" id="KW-0238">DNA-binding</keyword>
<accession>A4BA47</accession>
<protein>
    <submittedName>
        <fullName evidence="10">Response regulator consisting of a CheY-like receiver domain and a winged-helix DNA-binding domain</fullName>
    </submittedName>
</protein>
<sequence length="234" mass="25907">MSHCLLIADDPTLATTLSDRLERDDILCDYAPTRIKALDLVAEQRCHVILLDLDPTPTGGLNLLRKLRRQGIDTPVLLLSKRGSLNDKITGFNAGADDFLVKPVDIEEVFLRVRALAARRSIISHQLSAGPLKLDAQRRTCVLNRAPVSLTPITFRLLETLLRDSPNPVSQQQLTRAVWGDDLPDSNKLRVHMHRLRQSLKPQGGESLIKTVPGFGFAVDANRLETTPVDSTAN</sequence>
<dbReference type="SMART" id="SM00862">
    <property type="entry name" value="Trans_reg_C"/>
    <property type="match status" value="1"/>
</dbReference>
<evidence type="ECO:0000313" key="10">
    <source>
        <dbReference type="EMBL" id="EAR10803.1"/>
    </source>
</evidence>
<dbReference type="Proteomes" id="UP000005953">
    <property type="component" value="Unassembled WGS sequence"/>
</dbReference>
<feature type="DNA-binding region" description="OmpR/PhoB-type" evidence="7">
    <location>
        <begin position="124"/>
        <end position="221"/>
    </location>
</feature>
<dbReference type="SMART" id="SM00448">
    <property type="entry name" value="REC"/>
    <property type="match status" value="1"/>
</dbReference>
<organism evidence="10 11">
    <name type="scientific">Reinekea blandensis MED297</name>
    <dbReference type="NCBI Taxonomy" id="314283"/>
    <lineage>
        <taxon>Bacteria</taxon>
        <taxon>Pseudomonadati</taxon>
        <taxon>Pseudomonadota</taxon>
        <taxon>Gammaproteobacteria</taxon>
        <taxon>Oceanospirillales</taxon>
        <taxon>Saccharospirillaceae</taxon>
        <taxon>Reinekea</taxon>
    </lineage>
</organism>
<dbReference type="PANTHER" id="PTHR48111">
    <property type="entry name" value="REGULATOR OF RPOS"/>
    <property type="match status" value="1"/>
</dbReference>
<feature type="domain" description="Response regulatory" evidence="8">
    <location>
        <begin position="3"/>
        <end position="117"/>
    </location>
</feature>
<dbReference type="GO" id="GO:0032993">
    <property type="term" value="C:protein-DNA complex"/>
    <property type="evidence" value="ECO:0007669"/>
    <property type="project" value="TreeGrafter"/>
</dbReference>
<proteinExistence type="predicted"/>
<name>A4BA47_9GAMM</name>
<evidence type="ECO:0000256" key="4">
    <source>
        <dbReference type="ARBA" id="ARBA00023125"/>
    </source>
</evidence>
<dbReference type="AlphaFoldDB" id="A4BA47"/>
<dbReference type="Pfam" id="PF00486">
    <property type="entry name" value="Trans_reg_C"/>
    <property type="match status" value="1"/>
</dbReference>
<gene>
    <name evidence="10" type="ORF">MED297_09846</name>
</gene>
<dbReference type="Gene3D" id="1.10.10.10">
    <property type="entry name" value="Winged helix-like DNA-binding domain superfamily/Winged helix DNA-binding domain"/>
    <property type="match status" value="1"/>
</dbReference>
<dbReference type="GO" id="GO:0005829">
    <property type="term" value="C:cytosol"/>
    <property type="evidence" value="ECO:0007669"/>
    <property type="project" value="TreeGrafter"/>
</dbReference>
<evidence type="ECO:0000313" key="11">
    <source>
        <dbReference type="Proteomes" id="UP000005953"/>
    </source>
</evidence>
<dbReference type="InterPro" id="IPR016032">
    <property type="entry name" value="Sig_transdc_resp-reg_C-effctor"/>
</dbReference>
<evidence type="ECO:0000256" key="3">
    <source>
        <dbReference type="ARBA" id="ARBA00023015"/>
    </source>
</evidence>
<evidence type="ECO:0000259" key="9">
    <source>
        <dbReference type="PROSITE" id="PS51755"/>
    </source>
</evidence>
<dbReference type="InterPro" id="IPR039420">
    <property type="entry name" value="WalR-like"/>
</dbReference>
<feature type="domain" description="OmpR/PhoB-type" evidence="9">
    <location>
        <begin position="124"/>
        <end position="221"/>
    </location>
</feature>
<evidence type="ECO:0000256" key="5">
    <source>
        <dbReference type="ARBA" id="ARBA00023163"/>
    </source>
</evidence>
<keyword evidence="3" id="KW-0805">Transcription regulation</keyword>
<dbReference type="GO" id="GO:0000156">
    <property type="term" value="F:phosphorelay response regulator activity"/>
    <property type="evidence" value="ECO:0007669"/>
    <property type="project" value="TreeGrafter"/>
</dbReference>
<dbReference type="SUPFAM" id="SSF52172">
    <property type="entry name" value="CheY-like"/>
    <property type="match status" value="1"/>
</dbReference>
<dbReference type="PROSITE" id="PS50110">
    <property type="entry name" value="RESPONSE_REGULATORY"/>
    <property type="match status" value="1"/>
</dbReference>
<dbReference type="InterPro" id="IPR001867">
    <property type="entry name" value="OmpR/PhoB-type_DNA-bd"/>
</dbReference>
<dbReference type="Pfam" id="PF00072">
    <property type="entry name" value="Response_reg"/>
    <property type="match status" value="1"/>
</dbReference>
<feature type="modified residue" description="4-aspartylphosphate" evidence="6">
    <location>
        <position position="52"/>
    </location>
</feature>
<dbReference type="GO" id="GO:0006355">
    <property type="term" value="P:regulation of DNA-templated transcription"/>
    <property type="evidence" value="ECO:0007669"/>
    <property type="project" value="InterPro"/>
</dbReference>
<dbReference type="GO" id="GO:0000976">
    <property type="term" value="F:transcription cis-regulatory region binding"/>
    <property type="evidence" value="ECO:0007669"/>
    <property type="project" value="TreeGrafter"/>
</dbReference>
<dbReference type="PANTHER" id="PTHR48111:SF1">
    <property type="entry name" value="TWO-COMPONENT RESPONSE REGULATOR ORR33"/>
    <property type="match status" value="1"/>
</dbReference>
<dbReference type="InterPro" id="IPR001789">
    <property type="entry name" value="Sig_transdc_resp-reg_receiver"/>
</dbReference>
<dbReference type="EMBL" id="AAOE01000002">
    <property type="protein sequence ID" value="EAR10803.1"/>
    <property type="molecule type" value="Genomic_DNA"/>
</dbReference>
<evidence type="ECO:0000259" key="8">
    <source>
        <dbReference type="PROSITE" id="PS50110"/>
    </source>
</evidence>
<dbReference type="SUPFAM" id="SSF46894">
    <property type="entry name" value="C-terminal effector domain of the bipartite response regulators"/>
    <property type="match status" value="1"/>
</dbReference>
<keyword evidence="11" id="KW-1185">Reference proteome</keyword>
<keyword evidence="1 6" id="KW-0597">Phosphoprotein</keyword>
<reference evidence="10 11" key="1">
    <citation type="submission" date="2006-02" db="EMBL/GenBank/DDBJ databases">
        <authorList>
            <person name="Pinhassi J."/>
            <person name="Pedros-Alio C."/>
            <person name="Ferriera S."/>
            <person name="Johnson J."/>
            <person name="Kravitz S."/>
            <person name="Halpern A."/>
            <person name="Remington K."/>
            <person name="Beeson K."/>
            <person name="Tran B."/>
            <person name="Rogers Y.-H."/>
            <person name="Friedman R."/>
            <person name="Venter J.C."/>
        </authorList>
    </citation>
    <scope>NUCLEOTIDE SEQUENCE [LARGE SCALE GENOMIC DNA]</scope>
    <source>
        <strain evidence="10 11">MED297</strain>
    </source>
</reference>
<evidence type="ECO:0000256" key="2">
    <source>
        <dbReference type="ARBA" id="ARBA00023012"/>
    </source>
</evidence>
<keyword evidence="2" id="KW-0902">Two-component regulatory system</keyword>
<dbReference type="InterPro" id="IPR036388">
    <property type="entry name" value="WH-like_DNA-bd_sf"/>
</dbReference>
<dbReference type="InterPro" id="IPR011006">
    <property type="entry name" value="CheY-like_superfamily"/>
</dbReference>
<dbReference type="STRING" id="314283.MED297_09846"/>
<dbReference type="HOGENOM" id="CLU_000445_30_1_6"/>
<evidence type="ECO:0000256" key="7">
    <source>
        <dbReference type="PROSITE-ProRule" id="PRU01091"/>
    </source>
</evidence>
<dbReference type="CDD" id="cd00383">
    <property type="entry name" value="trans_reg_C"/>
    <property type="match status" value="1"/>
</dbReference>
<keyword evidence="5" id="KW-0804">Transcription</keyword>